<feature type="domain" description="NADH:ubiquinone oxidoreductase chain 4 N-terminal" evidence="19">
    <location>
        <begin position="1"/>
        <end position="103"/>
    </location>
</feature>
<evidence type="ECO:0000256" key="15">
    <source>
        <dbReference type="ARBA" id="ARBA00023136"/>
    </source>
</evidence>
<feature type="domain" description="NADH:quinone oxidoreductase/Mrp antiporter transmembrane" evidence="18">
    <location>
        <begin position="107"/>
        <end position="390"/>
    </location>
</feature>
<dbReference type="EMBL" id="MG732929">
    <property type="protein sequence ID" value="QHD46556.1"/>
    <property type="molecule type" value="Genomic_DNA"/>
</dbReference>
<sequence>MLKFLFFFIFLIPLTFKKQSFWLVQNLMFLISFIFILLGVSDNFFCFLSYMMGMDFLSYGLILLSFWICTLMIMASDSIYKLNNYYNLFMFTLLSLMIFLMLTFGCSNLLMFYISFESSLIPTLFLVLGWGYQPERLQAGIYLLFYTLLASLPMLISILWLGNQIGSLNFYMMSYWNFMKEIVYISMILAFFVKMPMFLVHLWLPKAHVEAPISGSMILAGILLKLGGYGLLRVYSFLLSLGMKFNFVFMSISLVGGVLVSLICLRQTDLKSLIAYSSVAHMGLVLGGLLSLTYWGFSGSYCLMISHGLCSSGLFCLANMSYERLGSRSLLLNRGLLNFMPGLSLWWFLLCASNMAAPPTLNLLSEISLLNSIVSWSWVSMISLSLLSFFSASYTLYLYSYSQHGKMITSLFSSNGGVNREYLLLILHWLPLNYLILKSDMMIIWL</sequence>
<evidence type="ECO:0000256" key="5">
    <source>
        <dbReference type="ARBA" id="ARBA00021006"/>
    </source>
</evidence>
<keyword evidence="14 17" id="KW-0496">Mitochondrion</keyword>
<dbReference type="PRINTS" id="PR01437">
    <property type="entry name" value="NUOXDRDTASE4"/>
</dbReference>
<keyword evidence="12 17" id="KW-0520">NAD</keyword>
<evidence type="ECO:0000256" key="7">
    <source>
        <dbReference type="ARBA" id="ARBA00022660"/>
    </source>
</evidence>
<evidence type="ECO:0000256" key="2">
    <source>
        <dbReference type="ARBA" id="ARBA00004225"/>
    </source>
</evidence>
<organism evidence="20">
    <name type="scientific">Geron pallipilosus</name>
    <dbReference type="NCBI Taxonomy" id="2682726"/>
    <lineage>
        <taxon>Eukaryota</taxon>
        <taxon>Metazoa</taxon>
        <taxon>Ecdysozoa</taxon>
        <taxon>Arthropoda</taxon>
        <taxon>Hexapoda</taxon>
        <taxon>Insecta</taxon>
        <taxon>Pterygota</taxon>
        <taxon>Neoptera</taxon>
        <taxon>Endopterygota</taxon>
        <taxon>Diptera</taxon>
        <taxon>Brachycera</taxon>
        <taxon>Muscomorpha</taxon>
        <taxon>Asiloidea</taxon>
        <taxon>Bombyliidae</taxon>
        <taxon>Gerontinae</taxon>
        <taxon>Geron</taxon>
    </lineage>
</organism>
<name>A0A6B9PDM8_9MUSC</name>
<feature type="transmembrane region" description="Helical" evidence="17">
    <location>
        <begin position="88"/>
        <end position="114"/>
    </location>
</feature>
<feature type="transmembrane region" description="Helical" evidence="17">
    <location>
        <begin position="182"/>
        <end position="204"/>
    </location>
</feature>
<evidence type="ECO:0000259" key="18">
    <source>
        <dbReference type="Pfam" id="PF00361"/>
    </source>
</evidence>
<protein>
    <recommendedName>
        <fullName evidence="5 17">NADH-ubiquinone oxidoreductase chain 4</fullName>
        <ecNumber evidence="4 17">7.1.1.2</ecNumber>
    </recommendedName>
</protein>
<dbReference type="GO" id="GO:0048039">
    <property type="term" value="F:ubiquinone binding"/>
    <property type="evidence" value="ECO:0007669"/>
    <property type="project" value="TreeGrafter"/>
</dbReference>
<evidence type="ECO:0000256" key="17">
    <source>
        <dbReference type="RuleBase" id="RU003297"/>
    </source>
</evidence>
<feature type="transmembrane region" description="Helical" evidence="17">
    <location>
        <begin position="56"/>
        <end position="76"/>
    </location>
</feature>
<dbReference type="InterPro" id="IPR000260">
    <property type="entry name" value="NADH4_N"/>
</dbReference>
<feature type="transmembrane region" description="Helical" evidence="17">
    <location>
        <begin position="27"/>
        <end position="49"/>
    </location>
</feature>
<evidence type="ECO:0000256" key="3">
    <source>
        <dbReference type="ARBA" id="ARBA00009025"/>
    </source>
</evidence>
<evidence type="ECO:0000259" key="19">
    <source>
        <dbReference type="Pfam" id="PF01059"/>
    </source>
</evidence>
<geneLocation type="mitochondrion" evidence="20"/>
<feature type="transmembrane region" description="Helical" evidence="17">
    <location>
        <begin position="216"/>
        <end position="235"/>
    </location>
</feature>
<evidence type="ECO:0000256" key="4">
    <source>
        <dbReference type="ARBA" id="ARBA00012944"/>
    </source>
</evidence>
<keyword evidence="11 17" id="KW-1133">Transmembrane helix</keyword>
<dbReference type="AlphaFoldDB" id="A0A6B9PDM8"/>
<keyword evidence="8 17" id="KW-0812">Transmembrane</keyword>
<feature type="transmembrane region" description="Helical" evidence="17">
    <location>
        <begin position="273"/>
        <end position="297"/>
    </location>
</feature>
<dbReference type="GO" id="GO:0003954">
    <property type="term" value="F:NADH dehydrogenase activity"/>
    <property type="evidence" value="ECO:0007669"/>
    <property type="project" value="TreeGrafter"/>
</dbReference>
<evidence type="ECO:0000256" key="10">
    <source>
        <dbReference type="ARBA" id="ARBA00022982"/>
    </source>
</evidence>
<comment type="function">
    <text evidence="1">Core subunit of the mitochondrial membrane respiratory chain NADH dehydrogenase (Complex I) that is believed to belong to the minimal assembly required for catalysis. Complex I functions in the transfer of electrons from NADH to the respiratory chain. The immediate electron acceptor for the enzyme is believed to be ubiquinone.</text>
</comment>
<dbReference type="PANTHER" id="PTHR43507:SF20">
    <property type="entry name" value="NADH-UBIQUINONE OXIDOREDUCTASE CHAIN 4"/>
    <property type="match status" value="1"/>
</dbReference>
<evidence type="ECO:0000256" key="8">
    <source>
        <dbReference type="ARBA" id="ARBA00022692"/>
    </source>
</evidence>
<feature type="transmembrane region" description="Helical" evidence="17">
    <location>
        <begin position="141"/>
        <end position="162"/>
    </location>
</feature>
<comment type="function">
    <text evidence="17">Core subunit of the mitochondrial membrane respiratory chain NADH dehydrogenase (Complex I) which catalyzes electron transfer from NADH through the respiratory chain, using ubiquinone as an electron acceptor. Essential for the catalytic activity and assembly of complex I.</text>
</comment>
<keyword evidence="13 17" id="KW-0830">Ubiquinone</keyword>
<comment type="subcellular location">
    <subcellularLocation>
        <location evidence="2 17">Mitochondrion membrane</location>
        <topology evidence="2 17">Multi-pass membrane protein</topology>
    </subcellularLocation>
</comment>
<evidence type="ECO:0000256" key="1">
    <source>
        <dbReference type="ARBA" id="ARBA00003257"/>
    </source>
</evidence>
<gene>
    <name evidence="20" type="primary">ND4</name>
</gene>
<evidence type="ECO:0000256" key="6">
    <source>
        <dbReference type="ARBA" id="ARBA00022448"/>
    </source>
</evidence>
<evidence type="ECO:0000256" key="11">
    <source>
        <dbReference type="ARBA" id="ARBA00022989"/>
    </source>
</evidence>
<evidence type="ECO:0000256" key="16">
    <source>
        <dbReference type="ARBA" id="ARBA00049551"/>
    </source>
</evidence>
<dbReference type="Pfam" id="PF00361">
    <property type="entry name" value="Proton_antipo_M"/>
    <property type="match status" value="1"/>
</dbReference>
<evidence type="ECO:0000313" key="20">
    <source>
        <dbReference type="EMBL" id="QHD46556.1"/>
    </source>
</evidence>
<dbReference type="Pfam" id="PF01059">
    <property type="entry name" value="Oxidored_q5_N"/>
    <property type="match status" value="1"/>
</dbReference>
<accession>A0A6B9PDM8</accession>
<feature type="transmembrane region" description="Helical" evidence="17">
    <location>
        <begin position="303"/>
        <end position="323"/>
    </location>
</feature>
<keyword evidence="6 17" id="KW-0813">Transport</keyword>
<dbReference type="GO" id="GO:0031966">
    <property type="term" value="C:mitochondrial membrane"/>
    <property type="evidence" value="ECO:0007669"/>
    <property type="project" value="UniProtKB-SubCell"/>
</dbReference>
<evidence type="ECO:0000256" key="12">
    <source>
        <dbReference type="ARBA" id="ARBA00023027"/>
    </source>
</evidence>
<evidence type="ECO:0000256" key="9">
    <source>
        <dbReference type="ARBA" id="ARBA00022967"/>
    </source>
</evidence>
<comment type="catalytic activity">
    <reaction evidence="16 17">
        <text>a ubiquinone + NADH + 5 H(+)(in) = a ubiquinol + NAD(+) + 4 H(+)(out)</text>
        <dbReference type="Rhea" id="RHEA:29091"/>
        <dbReference type="Rhea" id="RHEA-COMP:9565"/>
        <dbReference type="Rhea" id="RHEA-COMP:9566"/>
        <dbReference type="ChEBI" id="CHEBI:15378"/>
        <dbReference type="ChEBI" id="CHEBI:16389"/>
        <dbReference type="ChEBI" id="CHEBI:17976"/>
        <dbReference type="ChEBI" id="CHEBI:57540"/>
        <dbReference type="ChEBI" id="CHEBI:57945"/>
        <dbReference type="EC" id="7.1.1.2"/>
    </reaction>
</comment>
<dbReference type="InterPro" id="IPR001750">
    <property type="entry name" value="ND/Mrp_TM"/>
</dbReference>
<dbReference type="GO" id="GO:0015990">
    <property type="term" value="P:electron transport coupled proton transport"/>
    <property type="evidence" value="ECO:0007669"/>
    <property type="project" value="TreeGrafter"/>
</dbReference>
<keyword evidence="7 17" id="KW-0679">Respiratory chain</keyword>
<dbReference type="PANTHER" id="PTHR43507">
    <property type="entry name" value="NADH-UBIQUINONE OXIDOREDUCTASE CHAIN 4"/>
    <property type="match status" value="1"/>
</dbReference>
<dbReference type="GO" id="GO:0008137">
    <property type="term" value="F:NADH dehydrogenase (ubiquinone) activity"/>
    <property type="evidence" value="ECO:0007669"/>
    <property type="project" value="UniProtKB-UniRule"/>
</dbReference>
<dbReference type="InterPro" id="IPR003918">
    <property type="entry name" value="NADH_UbQ_OxRdtase"/>
</dbReference>
<keyword evidence="10 17" id="KW-0249">Electron transport</keyword>
<keyword evidence="9" id="KW-1278">Translocase</keyword>
<keyword evidence="15 17" id="KW-0472">Membrane</keyword>
<evidence type="ECO:0000256" key="14">
    <source>
        <dbReference type="ARBA" id="ARBA00023128"/>
    </source>
</evidence>
<evidence type="ECO:0000256" key="13">
    <source>
        <dbReference type="ARBA" id="ARBA00023075"/>
    </source>
</evidence>
<dbReference type="GO" id="GO:0042773">
    <property type="term" value="P:ATP synthesis coupled electron transport"/>
    <property type="evidence" value="ECO:0007669"/>
    <property type="project" value="InterPro"/>
</dbReference>
<comment type="similarity">
    <text evidence="3 17">Belongs to the complex I subunit 4 family.</text>
</comment>
<feature type="transmembrane region" description="Helical" evidence="17">
    <location>
        <begin position="376"/>
        <end position="401"/>
    </location>
</feature>
<feature type="transmembrane region" description="Helical" evidence="17">
    <location>
        <begin position="335"/>
        <end position="356"/>
    </location>
</feature>
<dbReference type="EC" id="7.1.1.2" evidence="4 17"/>
<reference evidence="20" key="1">
    <citation type="journal article" date="2019" name="Mitochondrial DNA Part B Resour">
        <title>First report of mitochondrial genome of family Bombyliidae,Geron pallipilosus(Diptera: Bombyliidae).</title>
        <authorList>
            <person name="Yao G."/>
            <person name="Wang L."/>
            <person name="Zhang Q."/>
        </authorList>
    </citation>
    <scope>NUCLEOTIDE SEQUENCE</scope>
</reference>
<feature type="transmembrane region" description="Helical" evidence="17">
    <location>
        <begin position="247"/>
        <end position="266"/>
    </location>
</feature>
<proteinExistence type="inferred from homology"/>